<dbReference type="AlphaFoldDB" id="A0A0E9RA72"/>
<accession>A0A0E9RA72</accession>
<dbReference type="EMBL" id="GBXM01082521">
    <property type="protein sequence ID" value="JAH26056.1"/>
    <property type="molecule type" value="Transcribed_RNA"/>
</dbReference>
<name>A0A0E9RA72_ANGAN</name>
<sequence length="21" mass="2278">MSFNYTFRYSIPLAGGIVALG</sequence>
<reference evidence="1" key="1">
    <citation type="submission" date="2014-11" db="EMBL/GenBank/DDBJ databases">
        <authorList>
            <person name="Amaro Gonzalez C."/>
        </authorList>
    </citation>
    <scope>NUCLEOTIDE SEQUENCE</scope>
</reference>
<evidence type="ECO:0000313" key="1">
    <source>
        <dbReference type="EMBL" id="JAH26056.1"/>
    </source>
</evidence>
<protein>
    <submittedName>
        <fullName evidence="1">Uncharacterized protein</fullName>
    </submittedName>
</protein>
<reference evidence="1" key="2">
    <citation type="journal article" date="2015" name="Fish Shellfish Immunol.">
        <title>Early steps in the European eel (Anguilla anguilla)-Vibrio vulnificus interaction in the gills: Role of the RtxA13 toxin.</title>
        <authorList>
            <person name="Callol A."/>
            <person name="Pajuelo D."/>
            <person name="Ebbesson L."/>
            <person name="Teles M."/>
            <person name="MacKenzie S."/>
            <person name="Amaro C."/>
        </authorList>
    </citation>
    <scope>NUCLEOTIDE SEQUENCE</scope>
</reference>
<proteinExistence type="predicted"/>
<organism evidence="1">
    <name type="scientific">Anguilla anguilla</name>
    <name type="common">European freshwater eel</name>
    <name type="synonym">Muraena anguilla</name>
    <dbReference type="NCBI Taxonomy" id="7936"/>
    <lineage>
        <taxon>Eukaryota</taxon>
        <taxon>Metazoa</taxon>
        <taxon>Chordata</taxon>
        <taxon>Craniata</taxon>
        <taxon>Vertebrata</taxon>
        <taxon>Euteleostomi</taxon>
        <taxon>Actinopterygii</taxon>
        <taxon>Neopterygii</taxon>
        <taxon>Teleostei</taxon>
        <taxon>Anguilliformes</taxon>
        <taxon>Anguillidae</taxon>
        <taxon>Anguilla</taxon>
    </lineage>
</organism>